<protein>
    <submittedName>
        <fullName evidence="3">Uncharacterized protein</fullName>
    </submittedName>
</protein>
<comment type="caution">
    <text evidence="3">The sequence shown here is derived from an EMBL/GenBank/DDBJ whole genome shotgun (WGS) entry which is preliminary data.</text>
</comment>
<dbReference type="SMART" id="SM01204">
    <property type="entry name" value="FIST_C"/>
    <property type="match status" value="1"/>
</dbReference>
<name>A0A7J6G4A1_CANSA</name>
<dbReference type="InterPro" id="IPR036047">
    <property type="entry name" value="F-box-like_dom_sf"/>
</dbReference>
<evidence type="ECO:0000259" key="1">
    <source>
        <dbReference type="SMART" id="SM00256"/>
    </source>
</evidence>
<dbReference type="InterPro" id="IPR001810">
    <property type="entry name" value="F-box_dom"/>
</dbReference>
<dbReference type="InterPro" id="IPR019494">
    <property type="entry name" value="FIST_C"/>
</dbReference>
<dbReference type="AlphaFoldDB" id="A0A7J6G4A1"/>
<proteinExistence type="predicted"/>
<accession>A0A7J6G4A1</accession>
<dbReference type="Pfam" id="PF00646">
    <property type="entry name" value="F-box"/>
    <property type="match status" value="1"/>
</dbReference>
<dbReference type="GO" id="GO:0000209">
    <property type="term" value="P:protein polyubiquitination"/>
    <property type="evidence" value="ECO:0007669"/>
    <property type="project" value="TreeGrafter"/>
</dbReference>
<feature type="domain" description="FIST C-domain" evidence="2">
    <location>
        <begin position="358"/>
        <end position="533"/>
    </location>
</feature>
<dbReference type="Proteomes" id="UP000583929">
    <property type="component" value="Unassembled WGS sequence"/>
</dbReference>
<dbReference type="GO" id="GO:0032436">
    <property type="term" value="P:positive regulation of proteasomal ubiquitin-dependent protein catabolic process"/>
    <property type="evidence" value="ECO:0007669"/>
    <property type="project" value="TreeGrafter"/>
</dbReference>
<dbReference type="Pfam" id="PF10442">
    <property type="entry name" value="FIST_C"/>
    <property type="match status" value="1"/>
</dbReference>
<feature type="domain" description="F-box" evidence="1">
    <location>
        <begin position="30"/>
        <end position="70"/>
    </location>
</feature>
<evidence type="ECO:0000313" key="4">
    <source>
        <dbReference type="Proteomes" id="UP000583929"/>
    </source>
</evidence>
<dbReference type="EMBL" id="JAATIQ010000141">
    <property type="protein sequence ID" value="KAF4377823.1"/>
    <property type="molecule type" value="Genomic_DNA"/>
</dbReference>
<evidence type="ECO:0000259" key="2">
    <source>
        <dbReference type="SMART" id="SM01204"/>
    </source>
</evidence>
<evidence type="ECO:0000313" key="3">
    <source>
        <dbReference type="EMBL" id="KAF4377823.1"/>
    </source>
</evidence>
<organism evidence="3 4">
    <name type="scientific">Cannabis sativa</name>
    <name type="common">Hemp</name>
    <name type="synonym">Marijuana</name>
    <dbReference type="NCBI Taxonomy" id="3483"/>
    <lineage>
        <taxon>Eukaryota</taxon>
        <taxon>Viridiplantae</taxon>
        <taxon>Streptophyta</taxon>
        <taxon>Embryophyta</taxon>
        <taxon>Tracheophyta</taxon>
        <taxon>Spermatophyta</taxon>
        <taxon>Magnoliopsida</taxon>
        <taxon>eudicotyledons</taxon>
        <taxon>Gunneridae</taxon>
        <taxon>Pentapetalae</taxon>
        <taxon>rosids</taxon>
        <taxon>fabids</taxon>
        <taxon>Rosales</taxon>
        <taxon>Cannabaceae</taxon>
        <taxon>Cannabis</taxon>
    </lineage>
</organism>
<dbReference type="SMART" id="SM00256">
    <property type="entry name" value="FBOX"/>
    <property type="match status" value="1"/>
</dbReference>
<dbReference type="PANTHER" id="PTHR14939:SF5">
    <property type="entry name" value="F-BOX ONLY PROTEIN 22"/>
    <property type="match status" value="1"/>
</dbReference>
<dbReference type="Gene3D" id="1.20.1280.50">
    <property type="match status" value="1"/>
</dbReference>
<reference evidence="3 4" key="1">
    <citation type="journal article" date="2020" name="bioRxiv">
        <title>Sequence and annotation of 42 cannabis genomes reveals extensive copy number variation in cannabinoid synthesis and pathogen resistance genes.</title>
        <authorList>
            <person name="Mckernan K.J."/>
            <person name="Helbert Y."/>
            <person name="Kane L.T."/>
            <person name="Ebling H."/>
            <person name="Zhang L."/>
            <person name="Liu B."/>
            <person name="Eaton Z."/>
            <person name="Mclaughlin S."/>
            <person name="Kingan S."/>
            <person name="Baybayan P."/>
            <person name="Concepcion G."/>
            <person name="Jordan M."/>
            <person name="Riva A."/>
            <person name="Barbazuk W."/>
            <person name="Harkins T."/>
        </authorList>
    </citation>
    <scope>NUCLEOTIDE SEQUENCE [LARGE SCALE GENOMIC DNA]</scope>
    <source>
        <strain evidence="4">cv. Jamaican Lion 4</strain>
        <tissue evidence="3">Leaf</tissue>
    </source>
</reference>
<gene>
    <name evidence="3" type="ORF">G4B88_031489</name>
</gene>
<dbReference type="PANTHER" id="PTHR14939">
    <property type="entry name" value="F-BOX ONLY PROTEIN 22"/>
    <property type="match status" value="1"/>
</dbReference>
<sequence length="566" mass="61455">MEPEPPPPPFSSSSSKNDTKLAKTTDLFPLTDDLLHKILSRLPAVSFASAACVSKSWNHLCNQVLSRPKLASALSLDPSPEIAVSEVVDKVLAEPIRPHFVLASIGSGFRLYDVSRLISRKLGSKTPLIISTSLGVIGRDAVTDEVTEVKWISLAGDLSDDDGSVTAEDDNFGIVLTVGFVPGLVVDVVPLLRPTKEPRNAMLEKFVTDIRGFCSSVSGGQSPVGIIVFGMEQEGLVDMKPIVNILVLLNNGISKSNLSDYAMPKETVIVGDERGRFLYKSGNESRNFCGSAKYFTDAVALVFAKDRNSAYGNGNIQFHVALSNGVTPVGPRYKAASVKRNCSDHSTWLTAKLEGQQAVLDGQRILNDINDELGDHAGSSDLYIGVTTRRNCSIRSEKPRLLTSLAFHGVVDKAAYLTVPSLNFDIILFYRGDEEYLYVSGEGIRTGDYFQFYRSDPEAALSSIISVTQKIQNLKLDQNQKNSCSQIFGGLIFSCYGRSEPFFASNVDSVPFLENLAEVPFGGIFCGGEIGRGPSSLVDEDRQESPVSCCLHVYSTVYLVMTCTPP</sequence>
<dbReference type="SUPFAM" id="SSF81383">
    <property type="entry name" value="F-box domain"/>
    <property type="match status" value="1"/>
</dbReference>
<keyword evidence="4" id="KW-1185">Reference proteome</keyword>